<dbReference type="AlphaFoldDB" id="A0AAW6Q8U0"/>
<protein>
    <recommendedName>
        <fullName evidence="6">Lipoprotein</fullName>
    </recommendedName>
</protein>
<keyword evidence="5" id="KW-1185">Reference proteome</keyword>
<evidence type="ECO:0008006" key="6">
    <source>
        <dbReference type="Google" id="ProtNLM"/>
    </source>
</evidence>
<proteinExistence type="predicted"/>
<sequence>MRNYFILGAIWLCAACSSPVENHPQAPLDMQAVQEYNNKVYSGNTVPKDQRVTTPKRVDNPLNQSDKYPRVSQGTARVQPHIGVGVGIGRYGHRYHHYPW</sequence>
<feature type="compositionally biased region" description="Polar residues" evidence="1">
    <location>
        <begin position="61"/>
        <end position="76"/>
    </location>
</feature>
<feature type="compositionally biased region" description="Basic and acidic residues" evidence="1">
    <location>
        <begin position="48"/>
        <end position="59"/>
    </location>
</feature>
<evidence type="ECO:0000313" key="3">
    <source>
        <dbReference type="EMBL" id="MDG2950004.1"/>
    </source>
</evidence>
<dbReference type="EMBL" id="JARQTW010000008">
    <property type="protein sequence ID" value="MDG2950004.1"/>
    <property type="molecule type" value="Genomic_DNA"/>
</dbReference>
<comment type="caution">
    <text evidence="3">The sequence shown here is derived from an EMBL/GenBank/DDBJ whole genome shotgun (WGS) entry which is preliminary data.</text>
</comment>
<dbReference type="Proteomes" id="UP001214976">
    <property type="component" value="Unassembled WGS sequence"/>
</dbReference>
<dbReference type="EMBL" id="JARQTX010000003">
    <property type="protein sequence ID" value="MDG2945483.1"/>
    <property type="molecule type" value="Genomic_DNA"/>
</dbReference>
<organism evidence="3 4">
    <name type="scientific">Exercitatus varius</name>
    <dbReference type="NCBI Taxonomy" id="67857"/>
    <lineage>
        <taxon>Bacteria</taxon>
        <taxon>Pseudomonadati</taxon>
        <taxon>Pseudomonadota</taxon>
        <taxon>Gammaproteobacteria</taxon>
        <taxon>Pasteurellales</taxon>
        <taxon>Pasteurellaceae</taxon>
        <taxon>Exercitatus</taxon>
    </lineage>
</organism>
<feature type="region of interest" description="Disordered" evidence="1">
    <location>
        <begin position="42"/>
        <end position="76"/>
    </location>
</feature>
<name>A0AAW6Q8U0_9PAST</name>
<evidence type="ECO:0000313" key="5">
    <source>
        <dbReference type="Proteomes" id="UP001216057"/>
    </source>
</evidence>
<accession>A0AAW6Q8U0</accession>
<dbReference type="GeneID" id="93226542"/>
<evidence type="ECO:0000313" key="4">
    <source>
        <dbReference type="Proteomes" id="UP001214976"/>
    </source>
</evidence>
<evidence type="ECO:0000313" key="2">
    <source>
        <dbReference type="EMBL" id="MDG2945483.1"/>
    </source>
</evidence>
<gene>
    <name evidence="3" type="ORF">P7M15_05635</name>
    <name evidence="2" type="ORF">P7M32_03430</name>
</gene>
<reference evidence="3 5" key="1">
    <citation type="submission" date="2023-03" db="EMBL/GenBank/DDBJ databases">
        <title>Classification of Bisgaard taxon 6 and taxon 10 as Exercitatus varius gen. nov., spec. nov.</title>
        <authorList>
            <person name="Christensen H."/>
        </authorList>
    </citation>
    <scope>NUCLEOTIDE SEQUENCE</scope>
    <source>
        <strain evidence="2 5">23350_01</strain>
        <strain evidence="3">86116</strain>
    </source>
</reference>
<evidence type="ECO:0000256" key="1">
    <source>
        <dbReference type="SAM" id="MobiDB-lite"/>
    </source>
</evidence>
<dbReference type="Proteomes" id="UP001216057">
    <property type="component" value="Unassembled WGS sequence"/>
</dbReference>
<dbReference type="RefSeq" id="WP_202935935.1">
    <property type="nucleotide sequence ID" value="NZ_JARQTO010000003.1"/>
</dbReference>